<comment type="caution">
    <text evidence="4">The sequence shown here is derived from an EMBL/GenBank/DDBJ whole genome shotgun (WGS) entry which is preliminary data.</text>
</comment>
<dbReference type="Pfam" id="PF18962">
    <property type="entry name" value="Por_Secre_tail"/>
    <property type="match status" value="1"/>
</dbReference>
<dbReference type="OrthoDB" id="9806464at2"/>
<dbReference type="RefSeq" id="WP_023569656.1">
    <property type="nucleotide sequence ID" value="NZ_AVBI01000001.1"/>
</dbReference>
<dbReference type="InterPro" id="IPR026444">
    <property type="entry name" value="Secre_tail"/>
</dbReference>
<dbReference type="SUPFAM" id="SSF74853">
    <property type="entry name" value="Lamin A/C globular tail domain"/>
    <property type="match status" value="1"/>
</dbReference>
<dbReference type="Pfam" id="PF13287">
    <property type="entry name" value="Fn3_assoc"/>
    <property type="match status" value="1"/>
</dbReference>
<evidence type="ECO:0000313" key="4">
    <source>
        <dbReference type="EMBL" id="TWI13226.1"/>
    </source>
</evidence>
<dbReference type="Pfam" id="PF08757">
    <property type="entry name" value="CotH"/>
    <property type="match status" value="1"/>
</dbReference>
<evidence type="ECO:0000313" key="5">
    <source>
        <dbReference type="Proteomes" id="UP000319848"/>
    </source>
</evidence>
<name>V6S6H3_9FLAO</name>
<dbReference type="InterPro" id="IPR026876">
    <property type="entry name" value="Fn3_assoc_repeat"/>
</dbReference>
<gene>
    <name evidence="4" type="ORF">IP98_01208</name>
</gene>
<feature type="chain" id="PRO_5030178840" evidence="2">
    <location>
        <begin position="22"/>
        <end position="1118"/>
    </location>
</feature>
<dbReference type="InterPro" id="IPR014867">
    <property type="entry name" value="Spore_coat_CotH_CotH2/3/7"/>
</dbReference>
<evidence type="ECO:0000256" key="1">
    <source>
        <dbReference type="ARBA" id="ARBA00022729"/>
    </source>
</evidence>
<dbReference type="InterPro" id="IPR001322">
    <property type="entry name" value="Lamin_tail_dom"/>
</dbReference>
<dbReference type="InterPro" id="IPR044060">
    <property type="entry name" value="Bacterial_rp_domain"/>
</dbReference>
<dbReference type="Pfam" id="PF18998">
    <property type="entry name" value="Flg_new_2"/>
    <property type="match status" value="1"/>
</dbReference>
<dbReference type="PROSITE" id="PS51841">
    <property type="entry name" value="LTD"/>
    <property type="match status" value="1"/>
</dbReference>
<reference evidence="4 5" key="1">
    <citation type="journal article" date="2015" name="Stand. Genomic Sci.">
        <title>Genomic Encyclopedia of Bacterial and Archaeal Type Strains, Phase III: the genomes of soil and plant-associated and newly described type strains.</title>
        <authorList>
            <person name="Whitman W.B."/>
            <person name="Woyke T."/>
            <person name="Klenk H.P."/>
            <person name="Zhou Y."/>
            <person name="Lilburn T.G."/>
            <person name="Beck B.J."/>
            <person name="De Vos P."/>
            <person name="Vandamme P."/>
            <person name="Eisen J.A."/>
            <person name="Garrity G."/>
            <person name="Hugenholtz P."/>
            <person name="Kyrpides N.C."/>
        </authorList>
    </citation>
    <scope>NUCLEOTIDE SEQUENCE [LARGE SCALE GENOMIC DNA]</scope>
    <source>
        <strain evidence="4 5">CGMCC 1.7270</strain>
    </source>
</reference>
<dbReference type="NCBIfam" id="TIGR04183">
    <property type="entry name" value="Por_Secre_tail"/>
    <property type="match status" value="1"/>
</dbReference>
<dbReference type="Pfam" id="PF00932">
    <property type="entry name" value="LTD"/>
    <property type="match status" value="1"/>
</dbReference>
<dbReference type="AlphaFoldDB" id="V6S6H3"/>
<keyword evidence="5" id="KW-1185">Reference proteome</keyword>
<feature type="signal peptide" evidence="2">
    <location>
        <begin position="1"/>
        <end position="21"/>
    </location>
</feature>
<dbReference type="EMBL" id="VLKQ01000004">
    <property type="protein sequence ID" value="TWI13226.1"/>
    <property type="molecule type" value="Genomic_DNA"/>
</dbReference>
<feature type="domain" description="LTD" evidence="3">
    <location>
        <begin position="18"/>
        <end position="143"/>
    </location>
</feature>
<accession>V6S6H3</accession>
<dbReference type="InterPro" id="IPR036415">
    <property type="entry name" value="Lamin_tail_dom_sf"/>
</dbReference>
<proteinExistence type="predicted"/>
<dbReference type="Gene3D" id="2.60.40.1260">
    <property type="entry name" value="Lamin Tail domain"/>
    <property type="match status" value="1"/>
</dbReference>
<organism evidence="4 5">
    <name type="scientific">Flavobacterium cauense R2A-7</name>
    <dbReference type="NCBI Taxonomy" id="1341154"/>
    <lineage>
        <taxon>Bacteria</taxon>
        <taxon>Pseudomonadati</taxon>
        <taxon>Bacteroidota</taxon>
        <taxon>Flavobacteriia</taxon>
        <taxon>Flavobacteriales</taxon>
        <taxon>Flavobacteriaceae</taxon>
        <taxon>Flavobacterium</taxon>
    </lineage>
</organism>
<evidence type="ECO:0000256" key="2">
    <source>
        <dbReference type="SAM" id="SignalP"/>
    </source>
</evidence>
<keyword evidence="1 2" id="KW-0732">Signal</keyword>
<protein>
    <submittedName>
        <fullName evidence="4">Putative secreted protein (Por secretion system target)</fullName>
    </submittedName>
</protein>
<sequence>MKSIFTLLAPTLLFIANPTYSQSITINEILSSNTTVNQDEDGSYEDWVEIYNYGASAVNLNGFGLSDDVTLPHKWSFPAVTLNAGQYLLVWCSDKNKTVVGSPLHTNFKIGAAGETLYLTNQSSGTLATFPAVALQANISYGKVPNGTGSYFYFNVPTPGQPNTSTAYTDALTPPVFSQASGFYTSGFNLSLSNPTAGTSIIYTLDGSDPDPNNLSGTTYSYKNSYAELAGQSGGPMLQNSFRSFTYSAPISLTNRSSLPNKLAAISSTHHNVPFYIPANPIFKGTVVRAKTIKSGAIPSKTVTKTFFITPSGSGEFSLPVASLSLSENKLFDYNNGIFVAGALFDGWRAANPTVDADEYNFDANFRLSGDTSERNGNFSYFVNGAEVVNQDIGIRINGGSTRAWQSKSFRLVARSDYGNESFNYPFFNGESLSVFNRLILRNAGGDFFDTKYRDALADELMKGTGMETQAYQPTITFVNGEYWGILNLRERFDKYYFKNVCGIGETELDLLEDDLRATEGDRVHYDNMAAFLTNNSLAIAANFDYIKTQMDVDNMRDYYIANIYYDNTDWPGWNTLFWRKRTASYNPNALYGLDGRWRAAMKDNDDCFGLAVGVNNHNNLAVATDPNGPSYPNPPESTLILRSLLANPTFKNDFINRFADLMNTYYLPSRFIAVSTAMKNKIQPEMQEHLDRWKATDYGWWEESINLVHDFANQRPNYQRQHIRQKFGINSNINATLDVSDAAHGYVKINTIDILPSTPGVAANPYPWTGVYFHNIPVKIKAIPLPGYAFSYWSGASSSTSAEITITPTSNFSLTAHFIPSGNPSTPVPMFFWMMNDAIPNDVPLETLNSSYEVATEGVIQYQSCLVGYPFTSASPSYHHAAMERRNSPTPLNYMPSANGNITYELSGMKGLQIKQPFQSGGLQNTLIFNLSTQNYKDIKFAFAVLDEGAATGVTLEYATNAGAPVWTTAGMTASSFPITTTYQRIEADLKSIATVNNNPNFKIRLRFTGPNMTADTGARVTFNNISLEGTQQTLSTEENTLSGFIVYPNPVTDVVHIAHPLKNTLFNYKIYGIDGKVVLKGTLTDDEINLSQLTAGIYLLQLDGEGKTETKKILKR</sequence>
<evidence type="ECO:0000259" key="3">
    <source>
        <dbReference type="PROSITE" id="PS51841"/>
    </source>
</evidence>
<dbReference type="Proteomes" id="UP000319848">
    <property type="component" value="Unassembled WGS sequence"/>
</dbReference>
<dbReference type="STRING" id="1341154.FCR2A7T_04770"/>